<evidence type="ECO:0000313" key="5">
    <source>
        <dbReference type="Proteomes" id="UP001152320"/>
    </source>
</evidence>
<keyword evidence="5" id="KW-1185">Reference proteome</keyword>
<evidence type="ECO:0000256" key="1">
    <source>
        <dbReference type="SAM" id="MobiDB-lite"/>
    </source>
</evidence>
<feature type="domain" description="SUEL-type lectin" evidence="3">
    <location>
        <begin position="719"/>
        <end position="806"/>
    </location>
</feature>
<feature type="compositionally biased region" description="Low complexity" evidence="1">
    <location>
        <begin position="1522"/>
        <end position="1731"/>
    </location>
</feature>
<evidence type="ECO:0000259" key="3">
    <source>
        <dbReference type="PROSITE" id="PS50228"/>
    </source>
</evidence>
<accession>A0A9Q0YJX5</accession>
<evidence type="ECO:0000313" key="4">
    <source>
        <dbReference type="EMBL" id="KAJ8021869.1"/>
    </source>
</evidence>
<dbReference type="Pfam" id="PF02140">
    <property type="entry name" value="SUEL_Lectin"/>
    <property type="match status" value="3"/>
</dbReference>
<dbReference type="PANTHER" id="PTHR36695:SF12">
    <property type="entry name" value="AGAP008648-PA"/>
    <property type="match status" value="1"/>
</dbReference>
<dbReference type="InterPro" id="IPR043159">
    <property type="entry name" value="Lectin_gal-bd_sf"/>
</dbReference>
<feature type="signal peptide" evidence="2">
    <location>
        <begin position="1"/>
        <end position="19"/>
    </location>
</feature>
<feature type="compositionally biased region" description="Low complexity" evidence="1">
    <location>
        <begin position="1888"/>
        <end position="1975"/>
    </location>
</feature>
<gene>
    <name evidence="4" type="ORF">HOLleu_39186</name>
</gene>
<evidence type="ECO:0000256" key="2">
    <source>
        <dbReference type="SAM" id="SignalP"/>
    </source>
</evidence>
<dbReference type="EMBL" id="JAIZAY010000021">
    <property type="protein sequence ID" value="KAJ8021869.1"/>
    <property type="molecule type" value="Genomic_DNA"/>
</dbReference>
<feature type="domain" description="SUEL-type lectin" evidence="3">
    <location>
        <begin position="618"/>
        <end position="712"/>
    </location>
</feature>
<dbReference type="OrthoDB" id="1100386at2759"/>
<dbReference type="InterPro" id="IPR000922">
    <property type="entry name" value="Lectin_gal-bd_dom"/>
</dbReference>
<feature type="compositionally biased region" description="Low complexity" evidence="1">
    <location>
        <begin position="1834"/>
        <end position="1878"/>
    </location>
</feature>
<dbReference type="GO" id="GO:0030246">
    <property type="term" value="F:carbohydrate binding"/>
    <property type="evidence" value="ECO:0007669"/>
    <property type="project" value="InterPro"/>
</dbReference>
<dbReference type="Gene3D" id="2.60.120.740">
    <property type="match status" value="3"/>
</dbReference>
<dbReference type="Proteomes" id="UP001152320">
    <property type="component" value="Chromosome 21"/>
</dbReference>
<proteinExistence type="predicted"/>
<dbReference type="PRINTS" id="PR01217">
    <property type="entry name" value="PRICHEXTENSN"/>
</dbReference>
<sequence length="2269" mass="250534">MKIPFPLLVVAAIASVTTAIPVSVGQGELWKVIEIGESDIGNYIFDLPPLEETNCLYITFGVKATRDVVVILSPENELQDDSYEIIIGAENNTFTCLLKGHGTKPVVDHTSIDILTGEWQYFWIKLEYGVLSVGYDEESEPFVVYVDENPFKVQYVGVKSIATVSSWKFFLPGFGNFIYTQEITEAGGEYFNFPNLPSCNCGLYFEFCLKAEGNALLTLSPKDKIVHEIYQIMIGVLDNTFTCIVKYNGTKPVVDVATVDILSVDNYTCFWVRLEEGTLEFGYFGQTEPFATYSDSEPLEVSHIGVSSVAASSWKLFFPCSYDPKLISVENPGQYYFQLPPLPVPQDCFYLRFGVFAKQDAFITFSPSNEIVQDIYEVILGAEGNSFTCTRRGNGTKPVVDIVTLDILEYCWQYFWIRYSNGRLEVGKEGSVTPFSVYDDPNPFSVKYVGVTSMGYPSWWKFFTHGFGREEFSYHAEAEELYNFVFPKLFYGSFYFEFGVRAKSDAVLTLSPKNSAVNEIYQIIIGAENNFFNCIVKGKGTKPVRDFVSQFLLSECEFKYFWVRYENGSLEIGNYGCPDAFASFQDPEPYDIYYFSVGGLAGESWWKIYLPCEGPTYVCGGEEVSLSCDEGAINVKRAIYGRENSVYCYDQGPQCDGEVIDPNSYCGDIIESTNIVREKCQGESTCSIAAEENIFGDSCHEFEFLEIDYDCATDTTSHVCEGDDLHIGCNDGYLNIIEAVYGRLVNDICSYQSSEPTTDCQYENSMEIVREACQGRESCVISAENHIFTDPCIGVPKYLQVTYRCDASQYGGPIRPHPFVETEYYISNPGEYTFLEYEFTHRCLYLVFGVKAKTDAVITLSPSNGLENNIYEVIIGAGGNTFICLRRIIGTAPVVDVVSLDILEDRFQFFWITYCEGYLAVGRYGENTPLAAYIDPEPFDISYVGFTSLEYESSWIFYLEYFGAYIFESNYRSRPFYPDVFIDAENGFDIQFIVRGDQDATIWLSPRVYAEDEDSLILRIGARANTISYIEYKGARVASTYGSFLQGDEERFFRLSYSNFTLQLQTVDGETILQANDVDSYDVKYLGFHSAHGINYWWFYDLFFPFVVGQDGVTFYPVDFTRSYDCDGDVTLDCGENYLFILDAVYGRENPRICPFAPMTQTDGCYTDQLLDALRDECHNEYNCTFNPFDLENYCQGTTKYLHFTYKCVDETITPRIIDTELTLPPSPPPAPVTVEYTSSSDDYIFPLPEISDDSFFLHFCVQASEGASIALSPASLEVDDSFIITISAQENLVSISFKDDKVEVDNANVLLPSFSSCLWVAYYDGQVALGKEGAYFHEIVYQNVNANEPIVSVGLKGIDCNASWSFQTDGFGEYMRRSYEGYYYPNLANLPQRRFKLCFGVRTESSAALRLSEEDGSAESESLIIHLGTSGNTKVEMQYRNEWSTETVLESVLDVDTVQYFCVVVLDDCIRLEYDNGTVLLEENDFVDYRYLRRIGFTNLGIAYWKIRSVPYRFPALPLTATPTTSTTVAPTTSTTASETSTTAYSTTQTEIPPTSTTAPPTTTTLPPTSTTVPPTTTTTTTAPPTTTTIPPTTTTTVPPTTTTTTAPPTTTTLPPTTTTTVPPTTTTTTAPPTTTTIPPTTTTTVPPTTTNTAPPTTTTLPPTTTTTVPPTTTTTTAPPTTTTIPPTTTTAVPPTTSTTTAPPTTATLPQTTITTVHPTTSATSTAPPTTTTPPPSTTTTVPPTTSTITTAPPTTTPTAPPTTATTSPPSTTTTAPPTTSTIPPTTTTTVPPTASTTTTAPPTTTTSAPPTTATTAPPTTTTLHPTFSTGHPTTITTAPPVTTTTAPPTTTTITPATTTTAPPTTATTAPPTTTTTLHPTFSTVHPTTLTTAPTTTPPTTTTLPPTTTTTTVPPTTSTTTTAPPTTTTLPPTATTTAPPTTTSAPPTTTTTAPPTTTTIPPTTTASSSTPTTAECDAAPLDILVDIVNPGDYTFGLPEIEYETFELHFRLKANDCSILVLSDVDYLGSNFYEIGFGCDYEHYIKKNGSEHTYTSSSSHVDVTNDEWHNITVIYKYGYIFVVEGDEYDLIVSGNFTITFSPKFVGVTSTEDDSWWFFPAEGFGSRFYLVDDGYIHILPLLHDDFVIPFDVRTCSEISLYLLTKLEEPSESDVTIQIGIYGNNKSTMTYGSSTDTHLGADLNLNALTRFELVRRDSDNHVLLRDKDGTTLLEIGYIPGEFKYLAFTGETDPTYWYFYWCPLKAEDFSSK</sequence>
<dbReference type="PANTHER" id="PTHR36695">
    <property type="entry name" value="AGAP008648-PA"/>
    <property type="match status" value="1"/>
</dbReference>
<dbReference type="CDD" id="cd22823">
    <property type="entry name" value="Gal_Rha_Lectin"/>
    <property type="match status" value="2"/>
</dbReference>
<dbReference type="PROSITE" id="PS50228">
    <property type="entry name" value="SUEL_LECTIN"/>
    <property type="match status" value="2"/>
</dbReference>
<dbReference type="InterPro" id="IPR022041">
    <property type="entry name" value="Methyltransf_FA"/>
</dbReference>
<feature type="region of interest" description="Disordered" evidence="1">
    <location>
        <begin position="1522"/>
        <end position="1975"/>
    </location>
</feature>
<organism evidence="4 5">
    <name type="scientific">Holothuria leucospilota</name>
    <name type="common">Black long sea cucumber</name>
    <name type="synonym">Mertensiothuria leucospilota</name>
    <dbReference type="NCBI Taxonomy" id="206669"/>
    <lineage>
        <taxon>Eukaryota</taxon>
        <taxon>Metazoa</taxon>
        <taxon>Echinodermata</taxon>
        <taxon>Eleutherozoa</taxon>
        <taxon>Echinozoa</taxon>
        <taxon>Holothuroidea</taxon>
        <taxon>Aspidochirotacea</taxon>
        <taxon>Aspidochirotida</taxon>
        <taxon>Holothuriidae</taxon>
        <taxon>Holothuria</taxon>
    </lineage>
</organism>
<feature type="compositionally biased region" description="Low complexity" evidence="1">
    <location>
        <begin position="1739"/>
        <end position="1755"/>
    </location>
</feature>
<comment type="caution">
    <text evidence="4">The sequence shown here is derived from an EMBL/GenBank/DDBJ whole genome shotgun (WGS) entry which is preliminary data.</text>
</comment>
<keyword evidence="2" id="KW-0732">Signal</keyword>
<name>A0A9Q0YJX5_HOLLE</name>
<reference evidence="4" key="1">
    <citation type="submission" date="2021-10" db="EMBL/GenBank/DDBJ databases">
        <title>Tropical sea cucumber genome reveals ecological adaptation and Cuvierian tubules defense mechanism.</title>
        <authorList>
            <person name="Chen T."/>
        </authorList>
    </citation>
    <scope>NUCLEOTIDE SEQUENCE</scope>
    <source>
        <strain evidence="4">Nanhai2018</strain>
        <tissue evidence="4">Muscle</tissue>
    </source>
</reference>
<protein>
    <submittedName>
        <fullName evidence="4">L-rhamnose-binding lectin CSL3</fullName>
    </submittedName>
</protein>
<dbReference type="Pfam" id="PF12248">
    <property type="entry name" value="Methyltransf_FA"/>
    <property type="match status" value="7"/>
</dbReference>
<dbReference type="CDD" id="cd22827">
    <property type="entry name" value="Gal_Rha_Lectin_SUL-I-like"/>
    <property type="match status" value="1"/>
</dbReference>
<feature type="compositionally biased region" description="Low complexity" evidence="1">
    <location>
        <begin position="1763"/>
        <end position="1824"/>
    </location>
</feature>
<feature type="chain" id="PRO_5040360807" evidence="2">
    <location>
        <begin position="20"/>
        <end position="2269"/>
    </location>
</feature>